<evidence type="ECO:0000313" key="1">
    <source>
        <dbReference type="EMBL" id="GAJ22303.1"/>
    </source>
</evidence>
<proteinExistence type="predicted"/>
<comment type="caution">
    <text evidence="1">The sequence shown here is derived from an EMBL/GenBank/DDBJ whole genome shotgun (WGS) entry which is preliminary data.</text>
</comment>
<dbReference type="Gene3D" id="3.90.550.10">
    <property type="entry name" value="Spore Coat Polysaccharide Biosynthesis Protein SpsA, Chain A"/>
    <property type="match status" value="1"/>
</dbReference>
<accession>X1UXR5</accession>
<dbReference type="AlphaFoldDB" id="X1UXR5"/>
<sequence length="60" mass="6758">ILGDNIFYGHSLSMTLQKMANLKSGGCIFGYWVADPQRYGVFVSPIIKESFFEIFKSFSA</sequence>
<dbReference type="EMBL" id="BARW01042435">
    <property type="protein sequence ID" value="GAJ22303.1"/>
    <property type="molecule type" value="Genomic_DNA"/>
</dbReference>
<protein>
    <recommendedName>
        <fullName evidence="2">Glucose-1-phosphate thymidylyltransferase</fullName>
    </recommendedName>
</protein>
<evidence type="ECO:0008006" key="2">
    <source>
        <dbReference type="Google" id="ProtNLM"/>
    </source>
</evidence>
<feature type="non-terminal residue" evidence="1">
    <location>
        <position position="1"/>
    </location>
</feature>
<organism evidence="1">
    <name type="scientific">marine sediment metagenome</name>
    <dbReference type="NCBI Taxonomy" id="412755"/>
    <lineage>
        <taxon>unclassified sequences</taxon>
        <taxon>metagenomes</taxon>
        <taxon>ecological metagenomes</taxon>
    </lineage>
</organism>
<reference evidence="1" key="1">
    <citation type="journal article" date="2014" name="Front. Microbiol.">
        <title>High frequency of phylogenetically diverse reductive dehalogenase-homologous genes in deep subseafloor sedimentary metagenomes.</title>
        <authorList>
            <person name="Kawai M."/>
            <person name="Futagami T."/>
            <person name="Toyoda A."/>
            <person name="Takaki Y."/>
            <person name="Nishi S."/>
            <person name="Hori S."/>
            <person name="Arai W."/>
            <person name="Tsubouchi T."/>
            <person name="Morono Y."/>
            <person name="Uchiyama I."/>
            <person name="Ito T."/>
            <person name="Fujiyama A."/>
            <person name="Inagaki F."/>
            <person name="Takami H."/>
        </authorList>
    </citation>
    <scope>NUCLEOTIDE SEQUENCE</scope>
    <source>
        <strain evidence="1">Expedition CK06-06</strain>
    </source>
</reference>
<gene>
    <name evidence="1" type="ORF">S12H4_62887</name>
</gene>
<name>X1UXR5_9ZZZZ</name>
<dbReference type="InterPro" id="IPR029044">
    <property type="entry name" value="Nucleotide-diphossugar_trans"/>
</dbReference>